<organism evidence="1">
    <name type="scientific">marine metagenome</name>
    <dbReference type="NCBI Taxonomy" id="408172"/>
    <lineage>
        <taxon>unclassified sequences</taxon>
        <taxon>metagenomes</taxon>
        <taxon>ecological metagenomes</taxon>
    </lineage>
</organism>
<protein>
    <submittedName>
        <fullName evidence="1">Uncharacterized protein</fullName>
    </submittedName>
</protein>
<sequence length="31" mass="3374">AVLAGKLVKSTTIAYTCFYGFDLALKFFGLD</sequence>
<dbReference type="EMBL" id="UINC01184422">
    <property type="protein sequence ID" value="SVD95633.1"/>
    <property type="molecule type" value="Genomic_DNA"/>
</dbReference>
<accession>A0A382ZJM6</accession>
<gene>
    <name evidence="1" type="ORF">METZ01_LOCUS448487</name>
</gene>
<evidence type="ECO:0000313" key="1">
    <source>
        <dbReference type="EMBL" id="SVD95633.1"/>
    </source>
</evidence>
<name>A0A382ZJM6_9ZZZZ</name>
<feature type="non-terminal residue" evidence="1">
    <location>
        <position position="1"/>
    </location>
</feature>
<reference evidence="1" key="1">
    <citation type="submission" date="2018-05" db="EMBL/GenBank/DDBJ databases">
        <authorList>
            <person name="Lanie J.A."/>
            <person name="Ng W.-L."/>
            <person name="Kazmierczak K.M."/>
            <person name="Andrzejewski T.M."/>
            <person name="Davidsen T.M."/>
            <person name="Wayne K.J."/>
            <person name="Tettelin H."/>
            <person name="Glass J.I."/>
            <person name="Rusch D."/>
            <person name="Podicherti R."/>
            <person name="Tsui H.-C.T."/>
            <person name="Winkler M.E."/>
        </authorList>
    </citation>
    <scope>NUCLEOTIDE SEQUENCE</scope>
</reference>
<dbReference type="AlphaFoldDB" id="A0A382ZJM6"/>
<proteinExistence type="predicted"/>